<organism evidence="1 2">
    <name type="scientific">Providencia stuartii</name>
    <dbReference type="NCBI Taxonomy" id="588"/>
    <lineage>
        <taxon>Bacteria</taxon>
        <taxon>Pseudomonadati</taxon>
        <taxon>Pseudomonadota</taxon>
        <taxon>Gammaproteobacteria</taxon>
        <taxon>Enterobacterales</taxon>
        <taxon>Morganellaceae</taxon>
        <taxon>Providencia</taxon>
    </lineage>
</organism>
<dbReference type="AlphaFoldDB" id="A0A1S1HQK0"/>
<dbReference type="Proteomes" id="UP000179588">
    <property type="component" value="Unassembled WGS sequence"/>
</dbReference>
<protein>
    <submittedName>
        <fullName evidence="1">Uncharacterized protein</fullName>
    </submittedName>
</protein>
<name>A0A1S1HQK0_PROST</name>
<dbReference type="EMBL" id="LVIE01000179">
    <property type="protein sequence ID" value="OHT23583.1"/>
    <property type="molecule type" value="Genomic_DNA"/>
</dbReference>
<evidence type="ECO:0000313" key="1">
    <source>
        <dbReference type="EMBL" id="OHT23583.1"/>
    </source>
</evidence>
<keyword evidence="2" id="KW-1185">Reference proteome</keyword>
<evidence type="ECO:0000313" key="2">
    <source>
        <dbReference type="Proteomes" id="UP000179588"/>
    </source>
</evidence>
<sequence length="222" mass="26549">MDVKNEKLEKMCSCMKETFSNYFDWNFININYSKIDTVKKEIFTISSDYEWVLMYWDNNLDLLLNERLTAGYQFWSNYSEIHSQILSKKNDKLLKIDICIHYDEFYEIFSIDSQGKLPIKDLMEVYQWRPVISDYMHCVWSKHQNVILPLRVPVTQKDINLINENNFNDSLLDTHKFMRFGNVIFTKKEMLTIRLLLSQCKVKEISAIQGCSEDAEKKEFLI</sequence>
<accession>A0A1S1HQK0</accession>
<comment type="caution">
    <text evidence="1">The sequence shown here is derived from an EMBL/GenBank/DDBJ whole genome shotgun (WGS) entry which is preliminary data.</text>
</comment>
<proteinExistence type="predicted"/>
<gene>
    <name evidence="1" type="ORF">A3Q29_06620</name>
</gene>
<reference evidence="1 2" key="1">
    <citation type="submission" date="2016-03" db="EMBL/GenBank/DDBJ databases">
        <title>Genome sequence of Providencia stuartii strain, isolated from the salivary glands of larval Lucilia sericata.</title>
        <authorList>
            <person name="Yuan Y."/>
            <person name="Zhang Y."/>
            <person name="Fu S."/>
            <person name="Crippen T.L."/>
            <person name="Visi D."/>
            <person name="Benbow M.E."/>
            <person name="Allen M."/>
            <person name="Tomberlin J.K."/>
            <person name="Sze S.-H."/>
            <person name="Tarone A.M."/>
        </authorList>
    </citation>
    <scope>NUCLEOTIDE SEQUENCE [LARGE SCALE GENOMIC DNA]</scope>
    <source>
        <strain evidence="1 2">Crippen</strain>
    </source>
</reference>